<evidence type="ECO:0000313" key="2">
    <source>
        <dbReference type="EMBL" id="TDH71867.1"/>
    </source>
</evidence>
<evidence type="ECO:0000313" key="3">
    <source>
        <dbReference type="Proteomes" id="UP000294530"/>
    </source>
</evidence>
<organism evidence="2 3">
    <name type="scientific">Bremia lactucae</name>
    <name type="common">Lettuce downy mildew</name>
    <dbReference type="NCBI Taxonomy" id="4779"/>
    <lineage>
        <taxon>Eukaryota</taxon>
        <taxon>Sar</taxon>
        <taxon>Stramenopiles</taxon>
        <taxon>Oomycota</taxon>
        <taxon>Peronosporomycetes</taxon>
        <taxon>Peronosporales</taxon>
        <taxon>Peronosporaceae</taxon>
        <taxon>Bremia</taxon>
    </lineage>
</organism>
<accession>A0A976IHF6</accession>
<dbReference type="EMBL" id="SHOA02000015">
    <property type="protein sequence ID" value="TDH71867.1"/>
    <property type="molecule type" value="Genomic_DNA"/>
</dbReference>
<feature type="coiled-coil region" evidence="1">
    <location>
        <begin position="18"/>
        <end position="151"/>
    </location>
</feature>
<keyword evidence="1" id="KW-0175">Coiled coil</keyword>
<protein>
    <submittedName>
        <fullName evidence="2">Uncharacterized protein</fullName>
    </submittedName>
</protein>
<dbReference type="GeneID" id="94348987"/>
<dbReference type="AlphaFoldDB" id="A0A976IHF6"/>
<dbReference type="KEGG" id="blac:94348987"/>
<dbReference type="Proteomes" id="UP000294530">
    <property type="component" value="Unassembled WGS sequence"/>
</dbReference>
<keyword evidence="3" id="KW-1185">Reference proteome</keyword>
<evidence type="ECO:0000256" key="1">
    <source>
        <dbReference type="SAM" id="Coils"/>
    </source>
</evidence>
<dbReference type="RefSeq" id="XP_067821366.1">
    <property type="nucleotide sequence ID" value="XM_067963316.1"/>
</dbReference>
<sequence length="209" mass="24016">MSSPSKSNNVSNTRLSAMEQLEKAAQKLTLYSRALREQLTRLREEVVVEKQAVLTSENDVSESSARLQEIEGLMAKLQLEIDVLHLLPPSCDDGSLVARKQEHEELEEERQEELELLVHIRSMLQLHESTLNKMKRMIAALTKELHRVRQREEVVVIATCAAALSRSLLRRCKLNEPRCLAERITGNLTSPRWPQARRRHRRVSCTTYA</sequence>
<proteinExistence type="predicted"/>
<name>A0A976IHF6_BRELC</name>
<dbReference type="OrthoDB" id="164667at2759"/>
<gene>
    <name evidence="2" type="ORF">CCR75_005234</name>
</gene>
<reference evidence="2 3" key="1">
    <citation type="journal article" date="2021" name="Genome Biol.">
        <title>AFLAP: assembly-free linkage analysis pipeline using k-mers from genome sequencing data.</title>
        <authorList>
            <person name="Fletcher K."/>
            <person name="Zhang L."/>
            <person name="Gil J."/>
            <person name="Han R."/>
            <person name="Cavanaugh K."/>
            <person name="Michelmore R."/>
        </authorList>
    </citation>
    <scope>NUCLEOTIDE SEQUENCE [LARGE SCALE GENOMIC DNA]</scope>
    <source>
        <strain evidence="2 3">SF5</strain>
    </source>
</reference>
<comment type="caution">
    <text evidence="2">The sequence shown here is derived from an EMBL/GenBank/DDBJ whole genome shotgun (WGS) entry which is preliminary data.</text>
</comment>